<dbReference type="PANTHER" id="PTHR35147:SF2">
    <property type="entry name" value="CHEMORECEPTOR GLUTAMINE DEAMIDASE CHED-RELATED"/>
    <property type="match status" value="1"/>
</dbReference>
<dbReference type="Proteomes" id="UP000604481">
    <property type="component" value="Unassembled WGS sequence"/>
</dbReference>
<accession>A0A8J7FM81</accession>
<organism evidence="4 5">
    <name type="scientific">Chitinilyticum piscinae</name>
    <dbReference type="NCBI Taxonomy" id="2866724"/>
    <lineage>
        <taxon>Bacteria</taxon>
        <taxon>Pseudomonadati</taxon>
        <taxon>Pseudomonadota</taxon>
        <taxon>Betaproteobacteria</taxon>
        <taxon>Neisseriales</taxon>
        <taxon>Chitinibacteraceae</taxon>
        <taxon>Chitinilyticum</taxon>
    </lineage>
</organism>
<evidence type="ECO:0000256" key="3">
    <source>
        <dbReference type="HAMAP-Rule" id="MF_01440"/>
    </source>
</evidence>
<comment type="function">
    <text evidence="3">Probably deamidates glutamine residues to glutamate on methyl-accepting chemotaxis receptors (MCPs), playing an important role in chemotaxis.</text>
</comment>
<name>A0A8J7FM81_9NEIS</name>
<comment type="caution">
    <text evidence="4">The sequence shown here is derived from an EMBL/GenBank/DDBJ whole genome shotgun (WGS) entry which is preliminary data.</text>
</comment>
<dbReference type="InterPro" id="IPR005659">
    <property type="entry name" value="Chemorcpt_Glu_NH3ase_CheD"/>
</dbReference>
<dbReference type="InterPro" id="IPR011324">
    <property type="entry name" value="Cytotoxic_necrot_fac-like_cat"/>
</dbReference>
<dbReference type="Pfam" id="PF03975">
    <property type="entry name" value="CheD"/>
    <property type="match status" value="1"/>
</dbReference>
<dbReference type="NCBIfam" id="NF010013">
    <property type="entry name" value="PRK13487.1"/>
    <property type="match status" value="1"/>
</dbReference>
<dbReference type="CDD" id="cd16352">
    <property type="entry name" value="CheD"/>
    <property type="match status" value="1"/>
</dbReference>
<reference evidence="4 5" key="1">
    <citation type="submission" date="2020-10" db="EMBL/GenBank/DDBJ databases">
        <title>The genome sequence of Chitinilyticum litopenaei 4Y14.</title>
        <authorList>
            <person name="Liu Y."/>
        </authorList>
    </citation>
    <scope>NUCLEOTIDE SEQUENCE [LARGE SCALE GENOMIC DNA]</scope>
    <source>
        <strain evidence="4 5">4Y14</strain>
    </source>
</reference>
<sequence length="203" mass="22928">MKTEFEQVLSPSVYYDRNFSLEAAKILPGEYYTTSRDMLIVTVLGSCVAACLRDPVNNISGMNHFMLPETGESLAALNGLPTRYGTYAMEMLINQMLKMGAQRNRIQAKIFGGGKVLHGFTVSDVGARNVAFVKRFLELENIPVVAEDLLDIFPRKVYFFSQTGRVLVKKLRSVHNNTIIEREKDYSARLRYQEPSGDVELFS</sequence>
<dbReference type="HAMAP" id="MF_01440">
    <property type="entry name" value="CheD"/>
    <property type="match status" value="1"/>
</dbReference>
<gene>
    <name evidence="3 4" type="primary">cheD</name>
    <name evidence="4" type="ORF">INR99_05515</name>
</gene>
<dbReference type="Gene3D" id="3.30.1330.200">
    <property type="match status" value="1"/>
</dbReference>
<dbReference type="GO" id="GO:0050568">
    <property type="term" value="F:protein-glutamine glutaminase activity"/>
    <property type="evidence" value="ECO:0007669"/>
    <property type="project" value="UniProtKB-UniRule"/>
</dbReference>
<proteinExistence type="inferred from homology"/>
<dbReference type="SUPFAM" id="SSF64438">
    <property type="entry name" value="CNF1/YfiH-like putative cysteine hydrolases"/>
    <property type="match status" value="1"/>
</dbReference>
<evidence type="ECO:0000313" key="5">
    <source>
        <dbReference type="Proteomes" id="UP000604481"/>
    </source>
</evidence>
<evidence type="ECO:0000313" key="4">
    <source>
        <dbReference type="EMBL" id="MBE9608804.1"/>
    </source>
</evidence>
<dbReference type="InterPro" id="IPR038592">
    <property type="entry name" value="CheD-like_sf"/>
</dbReference>
<dbReference type="RefSeq" id="WP_194115326.1">
    <property type="nucleotide sequence ID" value="NZ_JADFUA010000002.1"/>
</dbReference>
<dbReference type="EC" id="3.5.1.44" evidence="3"/>
<dbReference type="EMBL" id="JADFUA010000002">
    <property type="protein sequence ID" value="MBE9608804.1"/>
    <property type="molecule type" value="Genomic_DNA"/>
</dbReference>
<dbReference type="GO" id="GO:0006935">
    <property type="term" value="P:chemotaxis"/>
    <property type="evidence" value="ECO:0007669"/>
    <property type="project" value="UniProtKB-UniRule"/>
</dbReference>
<comment type="similarity">
    <text evidence="3">Belongs to the CheD family.</text>
</comment>
<keyword evidence="1 3" id="KW-0145">Chemotaxis</keyword>
<evidence type="ECO:0000256" key="2">
    <source>
        <dbReference type="ARBA" id="ARBA00022801"/>
    </source>
</evidence>
<dbReference type="AlphaFoldDB" id="A0A8J7FM81"/>
<dbReference type="PANTHER" id="PTHR35147">
    <property type="entry name" value="CHEMORECEPTOR GLUTAMINE DEAMIDASE CHED-RELATED"/>
    <property type="match status" value="1"/>
</dbReference>
<protein>
    <recommendedName>
        <fullName evidence="3">Probable chemoreceptor glutamine deamidase CheD</fullName>
        <ecNumber evidence="3">3.5.1.44</ecNumber>
    </recommendedName>
</protein>
<keyword evidence="2 3" id="KW-0378">Hydrolase</keyword>
<keyword evidence="5" id="KW-1185">Reference proteome</keyword>
<comment type="catalytic activity">
    <reaction evidence="3">
        <text>L-glutaminyl-[protein] + H2O = L-glutamyl-[protein] + NH4(+)</text>
        <dbReference type="Rhea" id="RHEA:16441"/>
        <dbReference type="Rhea" id="RHEA-COMP:10207"/>
        <dbReference type="Rhea" id="RHEA-COMP:10208"/>
        <dbReference type="ChEBI" id="CHEBI:15377"/>
        <dbReference type="ChEBI" id="CHEBI:28938"/>
        <dbReference type="ChEBI" id="CHEBI:29973"/>
        <dbReference type="ChEBI" id="CHEBI:30011"/>
        <dbReference type="EC" id="3.5.1.44"/>
    </reaction>
</comment>
<evidence type="ECO:0000256" key="1">
    <source>
        <dbReference type="ARBA" id="ARBA00022500"/>
    </source>
</evidence>